<sequence>MTGIWLPLAATALAAALTYVCCIRPTRRHGNCSPAGPERTAESVDGEIRRTREELHHLREQASAQERSDHLRTPARSRRQLD</sequence>
<dbReference type="RefSeq" id="WP_099505984.1">
    <property type="nucleotide sequence ID" value="NZ_CP026652.1"/>
</dbReference>
<feature type="compositionally biased region" description="Basic and acidic residues" evidence="1">
    <location>
        <begin position="39"/>
        <end position="72"/>
    </location>
</feature>
<organism evidence="2 3">
    <name type="scientific">Streptomyces dengpaensis</name>
    <dbReference type="NCBI Taxonomy" id="2049881"/>
    <lineage>
        <taxon>Bacteria</taxon>
        <taxon>Bacillati</taxon>
        <taxon>Actinomycetota</taxon>
        <taxon>Actinomycetes</taxon>
        <taxon>Kitasatosporales</taxon>
        <taxon>Streptomycetaceae</taxon>
        <taxon>Streptomyces</taxon>
    </lineage>
</organism>
<evidence type="ECO:0000256" key="1">
    <source>
        <dbReference type="SAM" id="MobiDB-lite"/>
    </source>
</evidence>
<keyword evidence="3" id="KW-1185">Reference proteome</keyword>
<dbReference type="Proteomes" id="UP000238413">
    <property type="component" value="Chromosome"/>
</dbReference>
<gene>
    <name evidence="2" type="ORF">C4B68_39450</name>
</gene>
<feature type="compositionally biased region" description="Basic residues" evidence="1">
    <location>
        <begin position="73"/>
        <end position="82"/>
    </location>
</feature>
<dbReference type="EMBL" id="CP026652">
    <property type="protein sequence ID" value="AVH60822.1"/>
    <property type="molecule type" value="Genomic_DNA"/>
</dbReference>
<evidence type="ECO:0000313" key="2">
    <source>
        <dbReference type="EMBL" id="AVH60822.1"/>
    </source>
</evidence>
<reference evidence="2 3" key="1">
    <citation type="submission" date="2018-02" db="EMBL/GenBank/DDBJ databases">
        <title>Complete genome sequence of Streptomyces dengpaensis, the producer of angucyclines.</title>
        <authorList>
            <person name="Yumei L."/>
        </authorList>
    </citation>
    <scope>NUCLEOTIDE SEQUENCE [LARGE SCALE GENOMIC DNA]</scope>
    <source>
        <strain evidence="2 3">XZHG99</strain>
    </source>
</reference>
<accession>A0ABM6T1Q9</accession>
<evidence type="ECO:0000313" key="3">
    <source>
        <dbReference type="Proteomes" id="UP000238413"/>
    </source>
</evidence>
<name>A0ABM6T1Q9_9ACTN</name>
<feature type="region of interest" description="Disordered" evidence="1">
    <location>
        <begin position="28"/>
        <end position="82"/>
    </location>
</feature>
<proteinExistence type="predicted"/>
<evidence type="ECO:0008006" key="4">
    <source>
        <dbReference type="Google" id="ProtNLM"/>
    </source>
</evidence>
<protein>
    <recommendedName>
        <fullName evidence="4">Secreted protein</fullName>
    </recommendedName>
</protein>